<evidence type="ECO:0000313" key="3">
    <source>
        <dbReference type="EMBL" id="GFR01683.1"/>
    </source>
</evidence>
<comment type="caution">
    <text evidence="3">The sequence shown here is derived from an EMBL/GenBank/DDBJ whole genome shotgun (WGS) entry which is preliminary data.</text>
</comment>
<dbReference type="AlphaFoldDB" id="A0A8X6GDH7"/>
<dbReference type="OrthoDB" id="6472557at2759"/>
<feature type="region of interest" description="Disordered" evidence="1">
    <location>
        <begin position="468"/>
        <end position="492"/>
    </location>
</feature>
<feature type="compositionally biased region" description="Basic and acidic residues" evidence="1">
    <location>
        <begin position="470"/>
        <end position="482"/>
    </location>
</feature>
<proteinExistence type="predicted"/>
<evidence type="ECO:0000313" key="2">
    <source>
        <dbReference type="EMBL" id="GFQ94232.1"/>
    </source>
</evidence>
<accession>A0A8X6GDH7</accession>
<dbReference type="EMBL" id="BMAO01025294">
    <property type="protein sequence ID" value="GFR01683.1"/>
    <property type="molecule type" value="Genomic_DNA"/>
</dbReference>
<evidence type="ECO:0000256" key="1">
    <source>
        <dbReference type="SAM" id="MobiDB-lite"/>
    </source>
</evidence>
<dbReference type="Proteomes" id="UP000887116">
    <property type="component" value="Unassembled WGS sequence"/>
</dbReference>
<feature type="region of interest" description="Disordered" evidence="1">
    <location>
        <begin position="591"/>
        <end position="615"/>
    </location>
</feature>
<feature type="compositionally biased region" description="Basic and acidic residues" evidence="1">
    <location>
        <begin position="591"/>
        <end position="604"/>
    </location>
</feature>
<protein>
    <submittedName>
        <fullName evidence="3">Uncharacterized protein</fullName>
    </submittedName>
</protein>
<organism evidence="3 4">
    <name type="scientific">Trichonephila clavata</name>
    <name type="common">Joro spider</name>
    <name type="synonym">Nephila clavata</name>
    <dbReference type="NCBI Taxonomy" id="2740835"/>
    <lineage>
        <taxon>Eukaryota</taxon>
        <taxon>Metazoa</taxon>
        <taxon>Ecdysozoa</taxon>
        <taxon>Arthropoda</taxon>
        <taxon>Chelicerata</taxon>
        <taxon>Arachnida</taxon>
        <taxon>Araneae</taxon>
        <taxon>Araneomorphae</taxon>
        <taxon>Entelegynae</taxon>
        <taxon>Araneoidea</taxon>
        <taxon>Nephilidae</taxon>
        <taxon>Trichonephila</taxon>
    </lineage>
</organism>
<dbReference type="EMBL" id="BMAO01014327">
    <property type="protein sequence ID" value="GFQ94232.1"/>
    <property type="molecule type" value="Genomic_DNA"/>
</dbReference>
<gene>
    <name evidence="3" type="primary">TV42_04030</name>
    <name evidence="3" type="ORF">TNCT_618801</name>
    <name evidence="2" type="ORF">TNCT_74761</name>
</gene>
<reference evidence="3" key="1">
    <citation type="submission" date="2020-07" db="EMBL/GenBank/DDBJ databases">
        <title>Multicomponent nature underlies the extraordinary mechanical properties of spider dragline silk.</title>
        <authorList>
            <person name="Kono N."/>
            <person name="Nakamura H."/>
            <person name="Mori M."/>
            <person name="Yoshida Y."/>
            <person name="Ohtoshi R."/>
            <person name="Malay A.D."/>
            <person name="Moran D.A.P."/>
            <person name="Tomita M."/>
            <person name="Numata K."/>
            <person name="Arakawa K."/>
        </authorList>
    </citation>
    <scope>NUCLEOTIDE SEQUENCE</scope>
</reference>
<evidence type="ECO:0000313" key="4">
    <source>
        <dbReference type="Proteomes" id="UP000887116"/>
    </source>
</evidence>
<name>A0A8X6GDH7_TRICU</name>
<sequence>MGKYINAWFYKKTDPNHHDCANDGTCGQSIKDFRIGDSDIFFYDSNGTAIAQIPKLPNGNSITYRNNLYKTAQSKNFGENTKYVGLQDVLPNQFNFEYGKLNCVIHYDNVSQREQDQIKLDIQNAYEAYKAKFCMDSDTQVTVHTYIFNNGDDYRRYGTLVPKFSWSQSSFNISGGMTNGESVLLYKDVYTDNVLAHEFGHVFQMRLSEAKVEELDRINNQLMANAIGLEVEEKNYKAICKQMGVDEYEDRGWMFKFKYKGTTGSIYRKDLSEAEKFQIIQRVKNSGLDEYEDRGSMFKFKYKDTTSSIYLKDLSEAEKFQIIQRVKNSGLDEYEDRGWIFSFKYKGTTYNVRYKDFSEDEKFKAIQNVKNIHELVDEYKDHGWIFSFKYKGTTYNVRCKDFSEDEKFQFIKDIKNSHESLVSECDGLGNENTVLSIHVDENKEISQMYFQNSDKNIFKQLDKTLISRSKSKEEASENRTNPEPEEEQKGDDYTEFTGVLQFKYKGTNYDIQHRGYLSAEEEKLQFIKDIKNSHESLISERYRLNEGSLSQDATVVIFVDENKEINQMYFHNPDKNMFKWLDKTLISRSKSKEDVDNAAGKEPEPESAEEDTQQPSSFLSNIFSAIKSVIDSISSFFSWLFGSKEEEQSDNNLSLLNLSEEQSDDNLSLLKPDVNHDADENYVGNYSLRNHDYHQHDYLI</sequence>
<keyword evidence="4" id="KW-1185">Reference proteome</keyword>